<dbReference type="EMBL" id="JAATJH010000002">
    <property type="protein sequence ID" value="NJC26146.1"/>
    <property type="molecule type" value="Genomic_DNA"/>
</dbReference>
<gene>
    <name evidence="2" type="ORF">GGR27_001645</name>
</gene>
<organism evidence="2 3">
    <name type="scientific">Neolewinella antarctica</name>
    <dbReference type="NCBI Taxonomy" id="442734"/>
    <lineage>
        <taxon>Bacteria</taxon>
        <taxon>Pseudomonadati</taxon>
        <taxon>Bacteroidota</taxon>
        <taxon>Saprospiria</taxon>
        <taxon>Saprospirales</taxon>
        <taxon>Lewinellaceae</taxon>
        <taxon>Neolewinella</taxon>
    </lineage>
</organism>
<dbReference type="Pfam" id="PF00132">
    <property type="entry name" value="Hexapep"/>
    <property type="match status" value="1"/>
</dbReference>
<dbReference type="SUPFAM" id="SSF51161">
    <property type="entry name" value="Trimeric LpxA-like enzymes"/>
    <property type="match status" value="1"/>
</dbReference>
<keyword evidence="3" id="KW-1185">Reference proteome</keyword>
<sequence length="230" mass="25387">MTPDARPIIIFGESQLASLAHFYLRHDSPHEVAAFTVDAAYRKTDTYEEKPLVDFETIQDTHPPAEYRMFLPVSFKQMSHLRREKFEAAKAKGYDIISYVSSKATTWPDLDVGENCFIFEDNTIQPFVKIGDNCVLWSGNHIGHHTTIGSHVFITSQVVISGACTIKDHAFFGVNATIRDETVIGEATLVGMGALVTKDTEPYSIHLGAKGKIARGKSVDIDSLSHKSGG</sequence>
<dbReference type="PANTHER" id="PTHR43300">
    <property type="entry name" value="ACETYLTRANSFERASE"/>
    <property type="match status" value="1"/>
</dbReference>
<accession>A0ABX0XA35</accession>
<name>A0ABX0XA35_9BACT</name>
<dbReference type="PANTHER" id="PTHR43300:SF4">
    <property type="entry name" value="ACYL-[ACYL-CARRIER-PROTEIN]--UDP-N-ACETYLGLUCOSAMINE O-ACYLTRANSFERASE"/>
    <property type="match status" value="1"/>
</dbReference>
<dbReference type="Proteomes" id="UP000770785">
    <property type="component" value="Unassembled WGS sequence"/>
</dbReference>
<proteinExistence type="inferred from homology"/>
<comment type="caution">
    <text evidence="2">The sequence shown here is derived from an EMBL/GenBank/DDBJ whole genome shotgun (WGS) entry which is preliminary data.</text>
</comment>
<dbReference type="CDD" id="cd03360">
    <property type="entry name" value="LbH_AT_putative"/>
    <property type="match status" value="1"/>
</dbReference>
<protein>
    <submittedName>
        <fullName evidence="2">Sugar O-acyltransferase (Sialic acid O-acetyltransferase NeuD family)</fullName>
    </submittedName>
</protein>
<dbReference type="RefSeq" id="WP_168036902.1">
    <property type="nucleotide sequence ID" value="NZ_JAATJH010000002.1"/>
</dbReference>
<dbReference type="Gene3D" id="2.160.10.10">
    <property type="entry name" value="Hexapeptide repeat proteins"/>
    <property type="match status" value="1"/>
</dbReference>
<evidence type="ECO:0000256" key="1">
    <source>
        <dbReference type="ARBA" id="ARBA00007274"/>
    </source>
</evidence>
<dbReference type="InterPro" id="IPR001451">
    <property type="entry name" value="Hexapep"/>
</dbReference>
<evidence type="ECO:0000313" key="3">
    <source>
        <dbReference type="Proteomes" id="UP000770785"/>
    </source>
</evidence>
<evidence type="ECO:0000313" key="2">
    <source>
        <dbReference type="EMBL" id="NJC26146.1"/>
    </source>
</evidence>
<dbReference type="InterPro" id="IPR011004">
    <property type="entry name" value="Trimer_LpxA-like_sf"/>
</dbReference>
<dbReference type="InterPro" id="IPR020019">
    <property type="entry name" value="AcTrfase_PglD-like"/>
</dbReference>
<reference evidence="2 3" key="1">
    <citation type="submission" date="2020-03" db="EMBL/GenBank/DDBJ databases">
        <title>Genomic Encyclopedia of Type Strains, Phase IV (KMG-IV): sequencing the most valuable type-strain genomes for metagenomic binning, comparative biology and taxonomic classification.</title>
        <authorList>
            <person name="Goeker M."/>
        </authorList>
    </citation>
    <scope>NUCLEOTIDE SEQUENCE [LARGE SCALE GENOMIC DNA]</scope>
    <source>
        <strain evidence="2 3">DSM 105096</strain>
    </source>
</reference>
<comment type="similarity">
    <text evidence="1">Belongs to the transferase hexapeptide repeat family.</text>
</comment>
<dbReference type="InterPro" id="IPR050179">
    <property type="entry name" value="Trans_hexapeptide_repeat"/>
</dbReference>